<comment type="caution">
    <text evidence="1">The sequence shown here is derived from an EMBL/GenBank/DDBJ whole genome shotgun (WGS) entry which is preliminary data.</text>
</comment>
<evidence type="ECO:0000313" key="1">
    <source>
        <dbReference type="EMBL" id="KAA1399271.1"/>
    </source>
</evidence>
<protein>
    <submittedName>
        <fullName evidence="1">Uncharacterized protein</fullName>
    </submittedName>
</protein>
<gene>
    <name evidence="1" type="ORF">ESP70_000385</name>
</gene>
<keyword evidence="2" id="KW-1185">Reference proteome</keyword>
<proteinExistence type="predicted"/>
<reference evidence="1" key="1">
    <citation type="submission" date="2019-09" db="EMBL/GenBank/DDBJ databases">
        <authorList>
            <person name="Li J."/>
        </authorList>
    </citation>
    <scope>NUCLEOTIDE SEQUENCE [LARGE SCALE GENOMIC DNA]</scope>
    <source>
        <strain evidence="1">JCM 14732</strain>
    </source>
</reference>
<organism evidence="1 2">
    <name type="scientific">Aeromicrobium ginsengisoli</name>
    <dbReference type="NCBI Taxonomy" id="363867"/>
    <lineage>
        <taxon>Bacteria</taxon>
        <taxon>Bacillati</taxon>
        <taxon>Actinomycetota</taxon>
        <taxon>Actinomycetes</taxon>
        <taxon>Propionibacteriales</taxon>
        <taxon>Nocardioidaceae</taxon>
        <taxon>Aeromicrobium</taxon>
    </lineage>
</organism>
<evidence type="ECO:0000313" key="2">
    <source>
        <dbReference type="Proteomes" id="UP000380867"/>
    </source>
</evidence>
<dbReference type="AlphaFoldDB" id="A0A5M4FGT0"/>
<dbReference type="OrthoDB" id="3746479at2"/>
<sequence>MQSERLEKVQALRLPDVVVRLSASPEVFDVGDDGSFHATFDFSGYVVAERRPHSGSEWENDDDREHETWTEGAWDWRMRLSEEIDPSQLATIRAQLAEPRPDHE</sequence>
<dbReference type="EMBL" id="SDPQ02000001">
    <property type="protein sequence ID" value="KAA1399271.1"/>
    <property type="molecule type" value="Genomic_DNA"/>
</dbReference>
<dbReference type="Proteomes" id="UP000380867">
    <property type="component" value="Unassembled WGS sequence"/>
</dbReference>
<accession>A0A5M4FGT0</accession>
<name>A0A5M4FGT0_9ACTN</name>
<dbReference type="RefSeq" id="WP_149687422.1">
    <property type="nucleotide sequence ID" value="NZ_SDPQ02000001.1"/>
</dbReference>